<dbReference type="AlphaFoldDB" id="A0AAN4ZMR0"/>
<evidence type="ECO:0000313" key="1">
    <source>
        <dbReference type="EMBL" id="GMR40435.1"/>
    </source>
</evidence>
<feature type="non-terminal residue" evidence="1">
    <location>
        <position position="1"/>
    </location>
</feature>
<evidence type="ECO:0000313" key="3">
    <source>
        <dbReference type="Proteomes" id="UP001328107"/>
    </source>
</evidence>
<dbReference type="EMBL" id="BTRK01000003">
    <property type="protein sequence ID" value="GMR40435.1"/>
    <property type="molecule type" value="Genomic_DNA"/>
</dbReference>
<name>A0AAN4ZMR0_9BILA</name>
<comment type="caution">
    <text evidence="1">The sequence shown here is derived from an EMBL/GenBank/DDBJ whole genome shotgun (WGS) entry which is preliminary data.</text>
</comment>
<accession>A0AAN4ZMR0</accession>
<evidence type="ECO:0000313" key="2">
    <source>
        <dbReference type="EMBL" id="GMR40436.1"/>
    </source>
</evidence>
<sequence>IAVVSAPVRGESVTGPSCGVKGDKLFESINVSLQPALTETFDRIVNGVVTGIPFISVVGSALTTTVEVPE</sequence>
<proteinExistence type="predicted"/>
<keyword evidence="3" id="KW-1185">Reference proteome</keyword>
<reference evidence="3" key="1">
    <citation type="submission" date="2022-10" db="EMBL/GenBank/DDBJ databases">
        <title>Genome assembly of Pristionchus species.</title>
        <authorList>
            <person name="Yoshida K."/>
            <person name="Sommer R.J."/>
        </authorList>
    </citation>
    <scope>NUCLEOTIDE SEQUENCE [LARGE SCALE GENOMIC DNA]</scope>
    <source>
        <strain evidence="3">RS5460</strain>
    </source>
</reference>
<protein>
    <submittedName>
        <fullName evidence="1">Uncharacterized protein</fullName>
    </submittedName>
</protein>
<organism evidence="1 3">
    <name type="scientific">Pristionchus mayeri</name>
    <dbReference type="NCBI Taxonomy" id="1317129"/>
    <lineage>
        <taxon>Eukaryota</taxon>
        <taxon>Metazoa</taxon>
        <taxon>Ecdysozoa</taxon>
        <taxon>Nematoda</taxon>
        <taxon>Chromadorea</taxon>
        <taxon>Rhabditida</taxon>
        <taxon>Rhabditina</taxon>
        <taxon>Diplogasteromorpha</taxon>
        <taxon>Diplogasteroidea</taxon>
        <taxon>Neodiplogasteridae</taxon>
        <taxon>Pristionchus</taxon>
    </lineage>
</organism>
<gene>
    <name evidence="1" type="ORF">PMAYCL1PPCAC_10630</name>
    <name evidence="2" type="ORF">PMAYCL1PPCAC_10631</name>
</gene>
<reference evidence="1" key="2">
    <citation type="submission" date="2023-06" db="EMBL/GenBank/DDBJ databases">
        <title>Genome assembly of Pristionchus species.</title>
        <authorList>
            <person name="Yoshida K."/>
            <person name="Sommer R.J."/>
        </authorList>
    </citation>
    <scope>NUCLEOTIDE SEQUENCE</scope>
    <source>
        <strain evidence="1 3">RS5460</strain>
    </source>
</reference>
<dbReference type="EMBL" id="BTRK01000003">
    <property type="protein sequence ID" value="GMR40436.1"/>
    <property type="molecule type" value="Genomic_DNA"/>
</dbReference>
<dbReference type="Proteomes" id="UP001328107">
    <property type="component" value="Unassembled WGS sequence"/>
</dbReference>